<dbReference type="SUPFAM" id="SSF52540">
    <property type="entry name" value="P-loop containing nucleoside triphosphate hydrolases"/>
    <property type="match status" value="1"/>
</dbReference>
<dbReference type="OrthoDB" id="9802264at2"/>
<protein>
    <submittedName>
        <fullName evidence="9">Phosphonate ABC transporter ATP-binding protein</fullName>
    </submittedName>
</protein>
<dbReference type="GO" id="GO:0005524">
    <property type="term" value="F:ATP binding"/>
    <property type="evidence" value="ECO:0007669"/>
    <property type="project" value="UniProtKB-KW"/>
</dbReference>
<dbReference type="GO" id="GO:0016020">
    <property type="term" value="C:membrane"/>
    <property type="evidence" value="ECO:0007669"/>
    <property type="project" value="InterPro"/>
</dbReference>
<keyword evidence="3" id="KW-0547">Nucleotide-binding</keyword>
<dbReference type="CDD" id="cd03256">
    <property type="entry name" value="ABC_PhnC_transporter"/>
    <property type="match status" value="1"/>
</dbReference>
<comment type="caution">
    <text evidence="9">The sequence shown here is derived from an EMBL/GenBank/DDBJ whole genome shotgun (WGS) entry which is preliminary data.</text>
</comment>
<dbReference type="PROSITE" id="PS00211">
    <property type="entry name" value="ABC_TRANSPORTER_1"/>
    <property type="match status" value="1"/>
</dbReference>
<dbReference type="InterPro" id="IPR012693">
    <property type="entry name" value="ABC_transpr_PhnC"/>
</dbReference>
<proteinExistence type="predicted"/>
<dbReference type="InterPro" id="IPR017871">
    <property type="entry name" value="ABC_transporter-like_CS"/>
</dbReference>
<name>A0A5R9EG66_9LACT</name>
<dbReference type="Gene3D" id="3.40.50.300">
    <property type="entry name" value="P-loop containing nucleotide triphosphate hydrolases"/>
    <property type="match status" value="1"/>
</dbReference>
<keyword evidence="7" id="KW-0472">Membrane</keyword>
<sequence>MIEFKNVSKVFDNGVVGLNDINLTIDNGEFVCIIGLSGAGKSTLLRSLNRLNNITQGDISINGESITQANAKELRHMRRNIGMIFQQFNLVRKNTVQKNVISGRLGYYNNWQTLLGLFSKEDYDRTEKALEKVGLADKLKVRSDSLSGGQQQRVSIARTIVQEAELILADEPVSALDPVTSETVMNDFKRLNEEANRTIIINIHSVPLARKYASRIIGMRDGEIVFDGPASEATDAKLSEIYGKAIFETEKEARQEAIEARIESDVQQEIQEETNI</sequence>
<evidence type="ECO:0000256" key="6">
    <source>
        <dbReference type="ARBA" id="ARBA00022967"/>
    </source>
</evidence>
<dbReference type="InterPro" id="IPR050086">
    <property type="entry name" value="MetN_ABC_transporter-like"/>
</dbReference>
<keyword evidence="6" id="KW-1278">Translocase</keyword>
<gene>
    <name evidence="9" type="primary">phnC</name>
    <name evidence="9" type="ORF">FEZ33_02470</name>
</gene>
<evidence type="ECO:0000259" key="8">
    <source>
        <dbReference type="PROSITE" id="PS50893"/>
    </source>
</evidence>
<dbReference type="PANTHER" id="PTHR43166:SF6">
    <property type="entry name" value="PHOSPHONATES IMPORT ATP-BINDING PROTEIN PHNC"/>
    <property type="match status" value="1"/>
</dbReference>
<reference evidence="9 10" key="1">
    <citation type="submission" date="2019-05" db="EMBL/GenBank/DDBJ databases">
        <title>The metagenome of a microbial culture collection derived from dairy environment covers the genomic content of the human microbiome.</title>
        <authorList>
            <person name="Roder T."/>
            <person name="Wuthrich D."/>
            <person name="Sattari Z."/>
            <person name="Von Ah U."/>
            <person name="Bar C."/>
            <person name="Ronchi F."/>
            <person name="Macpherson A.J."/>
            <person name="Ganal-Vonarburg S.C."/>
            <person name="Bruggmann R."/>
            <person name="Vergeres G."/>
        </authorList>
    </citation>
    <scope>NUCLEOTIDE SEQUENCE [LARGE SCALE GENOMIC DNA]</scope>
    <source>
        <strain evidence="9 10">FAM 24227</strain>
    </source>
</reference>
<evidence type="ECO:0000256" key="4">
    <source>
        <dbReference type="ARBA" id="ARBA00022840"/>
    </source>
</evidence>
<evidence type="ECO:0000256" key="7">
    <source>
        <dbReference type="ARBA" id="ARBA00023136"/>
    </source>
</evidence>
<accession>A0A5R9EG66</accession>
<dbReference type="AlphaFoldDB" id="A0A5R9EG66"/>
<dbReference type="GO" id="GO:0016887">
    <property type="term" value="F:ATP hydrolysis activity"/>
    <property type="evidence" value="ECO:0007669"/>
    <property type="project" value="InterPro"/>
</dbReference>
<evidence type="ECO:0000313" key="9">
    <source>
        <dbReference type="EMBL" id="TLQ49102.1"/>
    </source>
</evidence>
<keyword evidence="5" id="KW-0918">Phosphonate transport</keyword>
<keyword evidence="1" id="KW-0813">Transport</keyword>
<keyword evidence="2" id="KW-1003">Cell membrane</keyword>
<dbReference type="InterPro" id="IPR003593">
    <property type="entry name" value="AAA+_ATPase"/>
</dbReference>
<dbReference type="PANTHER" id="PTHR43166">
    <property type="entry name" value="AMINO ACID IMPORT ATP-BINDING PROTEIN"/>
    <property type="match status" value="1"/>
</dbReference>
<dbReference type="InterPro" id="IPR027417">
    <property type="entry name" value="P-loop_NTPase"/>
</dbReference>
<keyword evidence="4 9" id="KW-0067">ATP-binding</keyword>
<evidence type="ECO:0000256" key="3">
    <source>
        <dbReference type="ARBA" id="ARBA00022741"/>
    </source>
</evidence>
<dbReference type="Pfam" id="PF00005">
    <property type="entry name" value="ABC_tran"/>
    <property type="match status" value="1"/>
</dbReference>
<dbReference type="InterPro" id="IPR003439">
    <property type="entry name" value="ABC_transporter-like_ATP-bd"/>
</dbReference>
<evidence type="ECO:0000313" key="10">
    <source>
        <dbReference type="Proteomes" id="UP000306420"/>
    </source>
</evidence>
<feature type="domain" description="ABC transporter" evidence="8">
    <location>
        <begin position="2"/>
        <end position="246"/>
    </location>
</feature>
<dbReference type="EMBL" id="VBSP01000004">
    <property type="protein sequence ID" value="TLQ49102.1"/>
    <property type="molecule type" value="Genomic_DNA"/>
</dbReference>
<evidence type="ECO:0000256" key="1">
    <source>
        <dbReference type="ARBA" id="ARBA00022448"/>
    </source>
</evidence>
<dbReference type="NCBIfam" id="TIGR02315">
    <property type="entry name" value="ABC_phnC"/>
    <property type="match status" value="1"/>
</dbReference>
<dbReference type="Proteomes" id="UP000306420">
    <property type="component" value="Unassembled WGS sequence"/>
</dbReference>
<dbReference type="GO" id="GO:0015416">
    <property type="term" value="F:ABC-type phosphonate transporter activity"/>
    <property type="evidence" value="ECO:0007669"/>
    <property type="project" value="InterPro"/>
</dbReference>
<evidence type="ECO:0000256" key="2">
    <source>
        <dbReference type="ARBA" id="ARBA00022475"/>
    </source>
</evidence>
<organism evidence="9 10">
    <name type="scientific">Ruoffia tabacinasalis</name>
    <dbReference type="NCBI Taxonomy" id="87458"/>
    <lineage>
        <taxon>Bacteria</taxon>
        <taxon>Bacillati</taxon>
        <taxon>Bacillota</taxon>
        <taxon>Bacilli</taxon>
        <taxon>Lactobacillales</taxon>
        <taxon>Aerococcaceae</taxon>
        <taxon>Ruoffia</taxon>
    </lineage>
</organism>
<dbReference type="SMART" id="SM00382">
    <property type="entry name" value="AAA"/>
    <property type="match status" value="1"/>
</dbReference>
<dbReference type="PROSITE" id="PS50893">
    <property type="entry name" value="ABC_TRANSPORTER_2"/>
    <property type="match status" value="1"/>
</dbReference>
<dbReference type="RefSeq" id="WP_138403812.1">
    <property type="nucleotide sequence ID" value="NZ_VBSP01000004.1"/>
</dbReference>
<evidence type="ECO:0000256" key="5">
    <source>
        <dbReference type="ARBA" id="ARBA00022885"/>
    </source>
</evidence>